<dbReference type="EMBL" id="FMYP01000065">
    <property type="protein sequence ID" value="SDC95417.1"/>
    <property type="molecule type" value="Genomic_DNA"/>
</dbReference>
<dbReference type="PANTHER" id="PTHR37826">
    <property type="entry name" value="FLOTILLIN BAND_7_5 DOMAIN PROTEIN"/>
    <property type="match status" value="1"/>
</dbReference>
<evidence type="ECO:0000313" key="4">
    <source>
        <dbReference type="Proteomes" id="UP000199452"/>
    </source>
</evidence>
<keyword evidence="4" id="KW-1185">Reference proteome</keyword>
<proteinExistence type="predicted"/>
<dbReference type="InterPro" id="IPR036013">
    <property type="entry name" value="Band_7/SPFH_dom_sf"/>
</dbReference>
<protein>
    <submittedName>
        <fullName evidence="3">Membrane protease subunit, stomatin/prohibitin family, contains C-terminal Zn-ribbon domain</fullName>
    </submittedName>
</protein>
<dbReference type="Pfam" id="PF14237">
    <property type="entry name" value="GYF_2"/>
    <property type="match status" value="1"/>
</dbReference>
<sequence length="368" mass="41259">MGLFNSLRGELIDIIEWLDDTNKTIVHRFERHDNEIKNNAKLIVRESQTAVFVDQGKFADVFLPGTYTLSTENLPILSTLKGWKYGFDSPFKSEVYFLNTKRFTDMGWGTPNPIIIRDPELGAIRVKAFGNYSFKVKDPKLFLGEISGTDGVFTIEKIEDQFRNFIVTEFSDFIAESKIPVIDFSSKYNEISAFCNAKIKPKFECYGIELIDLLVENISLPEELEAMLDKRSSMNIIGDLNSYTKFQTANAIEDAANNPSGGASEGMGMGMGFAMAQGMVQNVNQQANQENQNRQTPPPLSKQSNYYYAQSETQKGPVSLQDIENLINSGTVNKDTLVWKEGMADWMTAVKIQEIAGLFGSIPPLIPK</sequence>
<dbReference type="SUPFAM" id="SSF117892">
    <property type="entry name" value="Band 7/SPFH domain"/>
    <property type="match status" value="1"/>
</dbReference>
<dbReference type="AlphaFoldDB" id="A0A1G6QUS0"/>
<evidence type="ECO:0000259" key="1">
    <source>
        <dbReference type="Pfam" id="PF13421"/>
    </source>
</evidence>
<organism evidence="3 4">
    <name type="scientific">Williamwhitmania taraxaci</name>
    <dbReference type="NCBI Taxonomy" id="1640674"/>
    <lineage>
        <taxon>Bacteria</taxon>
        <taxon>Pseudomonadati</taxon>
        <taxon>Bacteroidota</taxon>
        <taxon>Bacteroidia</taxon>
        <taxon>Bacteroidales</taxon>
        <taxon>Williamwhitmaniaceae</taxon>
        <taxon>Williamwhitmania</taxon>
    </lineage>
</organism>
<keyword evidence="3" id="KW-0378">Hydrolase</keyword>
<name>A0A1G6QUS0_9BACT</name>
<dbReference type="STRING" id="1640674.SAMN05216323_106521"/>
<dbReference type="Gene3D" id="3.30.479.30">
    <property type="entry name" value="Band 7 domain"/>
    <property type="match status" value="1"/>
</dbReference>
<keyword evidence="3" id="KW-0645">Protease</keyword>
<feature type="domain" description="SPFH" evidence="1">
    <location>
        <begin position="26"/>
        <end position="236"/>
    </location>
</feature>
<dbReference type="GO" id="GO:0008233">
    <property type="term" value="F:peptidase activity"/>
    <property type="evidence" value="ECO:0007669"/>
    <property type="project" value="UniProtKB-KW"/>
</dbReference>
<dbReference type="InterPro" id="IPR033880">
    <property type="entry name" value="SPFH_YdjI"/>
</dbReference>
<accession>A0A1G6QUS0</accession>
<dbReference type="RefSeq" id="WP_092440146.1">
    <property type="nucleotide sequence ID" value="NZ_FMYP01000065.1"/>
</dbReference>
<gene>
    <name evidence="3" type="ORF">SAMN05216323_106521</name>
</gene>
<dbReference type="GO" id="GO:0006508">
    <property type="term" value="P:proteolysis"/>
    <property type="evidence" value="ECO:0007669"/>
    <property type="project" value="UniProtKB-KW"/>
</dbReference>
<dbReference type="InterPro" id="IPR025640">
    <property type="entry name" value="GYF_2"/>
</dbReference>
<reference evidence="3 4" key="1">
    <citation type="submission" date="2016-09" db="EMBL/GenBank/DDBJ databases">
        <authorList>
            <person name="Capua I."/>
            <person name="De Benedictis P."/>
            <person name="Joannis T."/>
            <person name="Lombin L.H."/>
            <person name="Cattoli G."/>
        </authorList>
    </citation>
    <scope>NUCLEOTIDE SEQUENCE [LARGE SCALE GENOMIC DNA]</scope>
    <source>
        <strain evidence="3 4">A7P-90m</strain>
    </source>
</reference>
<dbReference type="Pfam" id="PF13421">
    <property type="entry name" value="Band_7_1"/>
    <property type="match status" value="1"/>
</dbReference>
<evidence type="ECO:0000313" key="3">
    <source>
        <dbReference type="EMBL" id="SDC95417.1"/>
    </source>
</evidence>
<feature type="domain" description="GYF" evidence="2">
    <location>
        <begin position="306"/>
        <end position="354"/>
    </location>
</feature>
<dbReference type="OrthoDB" id="9764015at2"/>
<dbReference type="Proteomes" id="UP000199452">
    <property type="component" value="Unassembled WGS sequence"/>
</dbReference>
<dbReference type="PANTHER" id="PTHR37826:SF2">
    <property type="entry name" value="ZINC-RIBBON DOMAIN-CONTAINING PROTEIN"/>
    <property type="match status" value="1"/>
</dbReference>
<evidence type="ECO:0000259" key="2">
    <source>
        <dbReference type="Pfam" id="PF14237"/>
    </source>
</evidence>
<dbReference type="CDD" id="cd03408">
    <property type="entry name" value="SPFH_like_u1"/>
    <property type="match status" value="1"/>
</dbReference>